<dbReference type="HOGENOM" id="CLU_046061_0_2_1"/>
<sequence>MASAKIQKTIARQEEKIKEGQYYEAHQQLRVIGSRYVKSSQWDAAIDILSSGAALLLKAGQGGSGGDLAVFLLEVYNKAEIKPDAASKARIFSLLRLFAPGEPTRKKVIAESIGWSARCGEYPAGDPELHHVIGSIYAEEDEPIEAERHLILGTKDSPSVLVKVEYAWYSEDEPSTAPIYAARGILPYLLIGNVRAANQFHLLFTSQLSSSNAALSTQDVSSNSSDLRVYPSLPLLNFLGLLLLAVQRGAPELFRMLKSQYKGHLADIGGVWDQALDQIGEMYFGVKIPTQGNPLFDMMGSLFMGGGGGGAGGAKKQPKRVGASTPSTPGLD</sequence>
<dbReference type="FunFam" id="1.25.40.10:FF:000272">
    <property type="entry name" value="DUF410 domain protein"/>
    <property type="match status" value="1"/>
</dbReference>
<protein>
    <recommendedName>
        <fullName evidence="5">DUF410 domain-containing protein</fullName>
    </recommendedName>
</protein>
<dbReference type="Pfam" id="PF04190">
    <property type="entry name" value="GET4"/>
    <property type="match status" value="1"/>
</dbReference>
<organism evidence="3 4">
    <name type="scientific">Verruconis gallopava</name>
    <dbReference type="NCBI Taxonomy" id="253628"/>
    <lineage>
        <taxon>Eukaryota</taxon>
        <taxon>Fungi</taxon>
        <taxon>Dikarya</taxon>
        <taxon>Ascomycota</taxon>
        <taxon>Pezizomycotina</taxon>
        <taxon>Dothideomycetes</taxon>
        <taxon>Pleosporomycetidae</taxon>
        <taxon>Venturiales</taxon>
        <taxon>Sympoventuriaceae</taxon>
        <taxon>Verruconis</taxon>
    </lineage>
</organism>
<proteinExistence type="inferred from homology"/>
<dbReference type="GeneID" id="27308415"/>
<feature type="region of interest" description="Disordered" evidence="2">
    <location>
        <begin position="309"/>
        <end position="332"/>
    </location>
</feature>
<keyword evidence="4" id="KW-1185">Reference proteome</keyword>
<evidence type="ECO:0000313" key="4">
    <source>
        <dbReference type="Proteomes" id="UP000053259"/>
    </source>
</evidence>
<dbReference type="FunCoup" id="A0A0D2BDV8">
    <property type="interactions" value="375"/>
</dbReference>
<dbReference type="VEuPathDB" id="FungiDB:PV09_00442"/>
<dbReference type="AlphaFoldDB" id="A0A0D2BDV8"/>
<dbReference type="Gene3D" id="1.25.40.10">
    <property type="entry name" value="Tetratricopeptide repeat domain"/>
    <property type="match status" value="1"/>
</dbReference>
<dbReference type="RefSeq" id="XP_016219438.1">
    <property type="nucleotide sequence ID" value="XM_016353181.1"/>
</dbReference>
<dbReference type="GO" id="GO:0072380">
    <property type="term" value="C:TRC complex"/>
    <property type="evidence" value="ECO:0007669"/>
    <property type="project" value="TreeGrafter"/>
</dbReference>
<accession>A0A0D2BDV8</accession>
<dbReference type="STRING" id="253628.A0A0D2BDV8"/>
<dbReference type="InterPro" id="IPR011990">
    <property type="entry name" value="TPR-like_helical_dom_sf"/>
</dbReference>
<dbReference type="OrthoDB" id="10252405at2759"/>
<dbReference type="PANTHER" id="PTHR12875:SF0">
    <property type="entry name" value="GOLGI TO ER TRAFFIC PROTEIN 4 HOMOLOG"/>
    <property type="match status" value="1"/>
</dbReference>
<evidence type="ECO:0000256" key="1">
    <source>
        <dbReference type="ARBA" id="ARBA00005351"/>
    </source>
</evidence>
<name>A0A0D2BDV8_9PEZI</name>
<comment type="similarity">
    <text evidence="1">Belongs to the GET4 family.</text>
</comment>
<dbReference type="InterPro" id="IPR007317">
    <property type="entry name" value="GET4"/>
</dbReference>
<dbReference type="InParanoid" id="A0A0D2BDV8"/>
<evidence type="ECO:0000313" key="3">
    <source>
        <dbReference type="EMBL" id="KIW09569.1"/>
    </source>
</evidence>
<evidence type="ECO:0008006" key="5">
    <source>
        <dbReference type="Google" id="ProtNLM"/>
    </source>
</evidence>
<dbReference type="GO" id="GO:0045048">
    <property type="term" value="P:protein insertion into ER membrane"/>
    <property type="evidence" value="ECO:0007669"/>
    <property type="project" value="InterPro"/>
</dbReference>
<gene>
    <name evidence="3" type="ORF">PV09_00442</name>
</gene>
<dbReference type="EMBL" id="KN847529">
    <property type="protein sequence ID" value="KIW09569.1"/>
    <property type="molecule type" value="Genomic_DNA"/>
</dbReference>
<reference evidence="3 4" key="1">
    <citation type="submission" date="2015-01" db="EMBL/GenBank/DDBJ databases">
        <title>The Genome Sequence of Ochroconis gallopava CBS43764.</title>
        <authorList>
            <consortium name="The Broad Institute Genomics Platform"/>
            <person name="Cuomo C."/>
            <person name="de Hoog S."/>
            <person name="Gorbushina A."/>
            <person name="Stielow B."/>
            <person name="Teixiera M."/>
            <person name="Abouelleil A."/>
            <person name="Chapman S.B."/>
            <person name="Priest M."/>
            <person name="Young S.K."/>
            <person name="Wortman J."/>
            <person name="Nusbaum C."/>
            <person name="Birren B."/>
        </authorList>
    </citation>
    <scope>NUCLEOTIDE SEQUENCE [LARGE SCALE GENOMIC DNA]</scope>
    <source>
        <strain evidence="3 4">CBS 43764</strain>
    </source>
</reference>
<dbReference type="Proteomes" id="UP000053259">
    <property type="component" value="Unassembled WGS sequence"/>
</dbReference>
<dbReference type="PANTHER" id="PTHR12875">
    <property type="entry name" value="GOLGI TO ER TRAFFIC PROTEIN 4 HOMOLOG"/>
    <property type="match status" value="1"/>
</dbReference>
<evidence type="ECO:0000256" key="2">
    <source>
        <dbReference type="SAM" id="MobiDB-lite"/>
    </source>
</evidence>